<evidence type="ECO:0000313" key="3">
    <source>
        <dbReference type="Proteomes" id="UP001172457"/>
    </source>
</evidence>
<dbReference type="EMBL" id="JARYMX010000004">
    <property type="protein sequence ID" value="KAJ9553004.1"/>
    <property type="molecule type" value="Genomic_DNA"/>
</dbReference>
<dbReference type="Pfam" id="PF26369">
    <property type="entry name" value="UPF0426"/>
    <property type="match status" value="1"/>
</dbReference>
<feature type="region of interest" description="Disordered" evidence="1">
    <location>
        <begin position="151"/>
        <end position="172"/>
    </location>
</feature>
<protein>
    <submittedName>
        <fullName evidence="2">Uncharacterized protein</fullName>
    </submittedName>
</protein>
<name>A0AA38T271_9ASTR</name>
<reference evidence="2" key="1">
    <citation type="submission" date="2023-03" db="EMBL/GenBank/DDBJ databases">
        <title>Chromosome-scale reference genome and RAD-based genetic map of yellow starthistle (Centaurea solstitialis) reveal putative structural variation and QTLs associated with invader traits.</title>
        <authorList>
            <person name="Reatini B."/>
            <person name="Cang F.A."/>
            <person name="Jiang Q."/>
            <person name="Mckibben M.T.W."/>
            <person name="Barker M.S."/>
            <person name="Rieseberg L.H."/>
            <person name="Dlugosch K.M."/>
        </authorList>
    </citation>
    <scope>NUCLEOTIDE SEQUENCE</scope>
    <source>
        <strain evidence="2">CAN-66</strain>
        <tissue evidence="2">Leaf</tissue>
    </source>
</reference>
<organism evidence="2 3">
    <name type="scientific">Centaurea solstitialis</name>
    <name type="common">yellow star-thistle</name>
    <dbReference type="NCBI Taxonomy" id="347529"/>
    <lineage>
        <taxon>Eukaryota</taxon>
        <taxon>Viridiplantae</taxon>
        <taxon>Streptophyta</taxon>
        <taxon>Embryophyta</taxon>
        <taxon>Tracheophyta</taxon>
        <taxon>Spermatophyta</taxon>
        <taxon>Magnoliopsida</taxon>
        <taxon>eudicotyledons</taxon>
        <taxon>Gunneridae</taxon>
        <taxon>Pentapetalae</taxon>
        <taxon>asterids</taxon>
        <taxon>campanulids</taxon>
        <taxon>Asterales</taxon>
        <taxon>Asteraceae</taxon>
        <taxon>Carduoideae</taxon>
        <taxon>Cardueae</taxon>
        <taxon>Centaureinae</taxon>
        <taxon>Centaurea</taxon>
    </lineage>
</organism>
<dbReference type="PANTHER" id="PTHR35996:SF1">
    <property type="entry name" value="OS04G0528100 PROTEIN"/>
    <property type="match status" value="1"/>
</dbReference>
<dbReference type="PANTHER" id="PTHR35996">
    <property type="entry name" value="OSJNBA0038O10.25 PROTEIN"/>
    <property type="match status" value="1"/>
</dbReference>
<dbReference type="InterPro" id="IPR040278">
    <property type="entry name" value="UPF0426"/>
</dbReference>
<gene>
    <name evidence="2" type="ORF">OSB04_017049</name>
</gene>
<proteinExistence type="predicted"/>
<accession>A0AA38T271</accession>
<dbReference type="AlphaFoldDB" id="A0AA38T271"/>
<evidence type="ECO:0000256" key="1">
    <source>
        <dbReference type="SAM" id="MobiDB-lite"/>
    </source>
</evidence>
<dbReference type="Proteomes" id="UP001172457">
    <property type="component" value="Chromosome 4"/>
</dbReference>
<evidence type="ECO:0000313" key="2">
    <source>
        <dbReference type="EMBL" id="KAJ9553004.1"/>
    </source>
</evidence>
<keyword evidence="3" id="KW-1185">Reference proteome</keyword>
<sequence>MSSLCLIPLQSCISWKPATTTVPRKQHLRRTSIKCTNNDFGAKSFFLNPSDERILKQALKVILALPILRYILLVERFLLPSLMSLLYANAIHLEIDMKSTYLLILILKIEGWPREPVAFMGGMFAGLLRLDLNEDPLKEWVTRTVEASGFTEEELDPENTTATEEPQQIDIE</sequence>
<comment type="caution">
    <text evidence="2">The sequence shown here is derived from an EMBL/GenBank/DDBJ whole genome shotgun (WGS) entry which is preliminary data.</text>
</comment>